<dbReference type="Gene3D" id="2.70.70.10">
    <property type="entry name" value="Glucose Permease (Domain IIA)"/>
    <property type="match status" value="1"/>
</dbReference>
<keyword evidence="1" id="KW-0732">Signal</keyword>
<keyword evidence="4" id="KW-1185">Reference proteome</keyword>
<dbReference type="CDD" id="cd12797">
    <property type="entry name" value="M23_peptidase"/>
    <property type="match status" value="1"/>
</dbReference>
<proteinExistence type="predicted"/>
<evidence type="ECO:0000313" key="3">
    <source>
        <dbReference type="EMBL" id="MEJ1154632.1"/>
    </source>
</evidence>
<comment type="caution">
    <text evidence="3">The sequence shown here is derived from an EMBL/GenBank/DDBJ whole genome shotgun (WGS) entry which is preliminary data.</text>
</comment>
<dbReference type="SUPFAM" id="SSF51261">
    <property type="entry name" value="Duplicated hybrid motif"/>
    <property type="match status" value="1"/>
</dbReference>
<sequence>MAFILSPLIAIPFAIAGQAVGTPEAKPQAIPVAGGDWAYPLSGAYSKGRGFGYNPVIGCSYCSTDHLGYDMAQGCGATIHAAGPGRVITAGSFYGWGNSVRIDHGDGIVTLYGHMLWGSLEVSVGDDVAAGAALGAEGNTGRSFGCHLHFEVQQDGVAIDPQPFMAEFGLPLT</sequence>
<dbReference type="InterPro" id="IPR050570">
    <property type="entry name" value="Cell_wall_metabolism_enzyme"/>
</dbReference>
<dbReference type="PANTHER" id="PTHR21666">
    <property type="entry name" value="PEPTIDASE-RELATED"/>
    <property type="match status" value="1"/>
</dbReference>
<feature type="signal peptide" evidence="1">
    <location>
        <begin position="1"/>
        <end position="16"/>
    </location>
</feature>
<keyword evidence="3" id="KW-0378">Hydrolase</keyword>
<protein>
    <submittedName>
        <fullName evidence="3">M23 family metallopeptidase</fullName>
        <ecNumber evidence="3">3.4.-.-</ecNumber>
    </submittedName>
</protein>
<dbReference type="InterPro" id="IPR011055">
    <property type="entry name" value="Dup_hybrid_motif"/>
</dbReference>
<evidence type="ECO:0000259" key="2">
    <source>
        <dbReference type="Pfam" id="PF01551"/>
    </source>
</evidence>
<dbReference type="Proteomes" id="UP001368654">
    <property type="component" value="Unassembled WGS sequence"/>
</dbReference>
<feature type="domain" description="M23ase beta-sheet core" evidence="2">
    <location>
        <begin position="65"/>
        <end position="161"/>
    </location>
</feature>
<dbReference type="EMBL" id="JBBDGL010000001">
    <property type="protein sequence ID" value="MEJ1154632.1"/>
    <property type="molecule type" value="Genomic_DNA"/>
</dbReference>
<accession>A0ABU8LS38</accession>
<organism evidence="3 4">
    <name type="scientific">Microbacterium marmarense</name>
    <dbReference type="NCBI Taxonomy" id="3122051"/>
    <lineage>
        <taxon>Bacteria</taxon>
        <taxon>Bacillati</taxon>
        <taxon>Actinomycetota</taxon>
        <taxon>Actinomycetes</taxon>
        <taxon>Micrococcales</taxon>
        <taxon>Microbacteriaceae</taxon>
        <taxon>Microbacterium</taxon>
    </lineage>
</organism>
<name>A0ABU8LS38_9MICO</name>
<evidence type="ECO:0000256" key="1">
    <source>
        <dbReference type="SAM" id="SignalP"/>
    </source>
</evidence>
<feature type="chain" id="PRO_5046512915" evidence="1">
    <location>
        <begin position="17"/>
        <end position="173"/>
    </location>
</feature>
<dbReference type="InterPro" id="IPR016047">
    <property type="entry name" value="M23ase_b-sheet_dom"/>
</dbReference>
<reference evidence="3 4" key="1">
    <citation type="submission" date="2024-02" db="EMBL/GenBank/DDBJ databases">
        <authorList>
            <person name="Saticioglu I.B."/>
        </authorList>
    </citation>
    <scope>NUCLEOTIDE SEQUENCE [LARGE SCALE GENOMIC DNA]</scope>
    <source>
        <strain evidence="3 4">Mu-86</strain>
    </source>
</reference>
<dbReference type="PANTHER" id="PTHR21666:SF270">
    <property type="entry name" value="MUREIN HYDROLASE ACTIVATOR ENVC"/>
    <property type="match status" value="1"/>
</dbReference>
<evidence type="ECO:0000313" key="4">
    <source>
        <dbReference type="Proteomes" id="UP001368654"/>
    </source>
</evidence>
<dbReference type="Pfam" id="PF01551">
    <property type="entry name" value="Peptidase_M23"/>
    <property type="match status" value="1"/>
</dbReference>
<dbReference type="EC" id="3.4.-.-" evidence="3"/>
<gene>
    <name evidence="3" type="ORF">WDU96_03340</name>
</gene>
<dbReference type="RefSeq" id="WP_337337066.1">
    <property type="nucleotide sequence ID" value="NZ_JBBDGL010000001.1"/>
</dbReference>
<dbReference type="GO" id="GO:0016787">
    <property type="term" value="F:hydrolase activity"/>
    <property type="evidence" value="ECO:0007669"/>
    <property type="project" value="UniProtKB-KW"/>
</dbReference>